<organism evidence="2 3">
    <name type="scientific">Nonomuraea antimicrobica</name>
    <dbReference type="NCBI Taxonomy" id="561173"/>
    <lineage>
        <taxon>Bacteria</taxon>
        <taxon>Bacillati</taxon>
        <taxon>Actinomycetota</taxon>
        <taxon>Actinomycetes</taxon>
        <taxon>Streptosporangiales</taxon>
        <taxon>Streptosporangiaceae</taxon>
        <taxon>Nonomuraea</taxon>
    </lineage>
</organism>
<evidence type="ECO:0000256" key="1">
    <source>
        <dbReference type="SAM" id="MobiDB-lite"/>
    </source>
</evidence>
<proteinExistence type="predicted"/>
<feature type="compositionally biased region" description="Basic and acidic residues" evidence="1">
    <location>
        <begin position="74"/>
        <end position="83"/>
    </location>
</feature>
<evidence type="ECO:0000313" key="2">
    <source>
        <dbReference type="EMBL" id="GAA3662021.1"/>
    </source>
</evidence>
<reference evidence="3" key="1">
    <citation type="journal article" date="2019" name="Int. J. Syst. Evol. Microbiol.">
        <title>The Global Catalogue of Microorganisms (GCM) 10K type strain sequencing project: providing services to taxonomists for standard genome sequencing and annotation.</title>
        <authorList>
            <consortium name="The Broad Institute Genomics Platform"/>
            <consortium name="The Broad Institute Genome Sequencing Center for Infectious Disease"/>
            <person name="Wu L."/>
            <person name="Ma J."/>
        </authorList>
    </citation>
    <scope>NUCLEOTIDE SEQUENCE [LARGE SCALE GENOMIC DNA]</scope>
    <source>
        <strain evidence="3">JCM 16904</strain>
    </source>
</reference>
<accession>A0ABP7BIV5</accession>
<keyword evidence="3" id="KW-1185">Reference proteome</keyword>
<feature type="region of interest" description="Disordered" evidence="1">
    <location>
        <begin position="55"/>
        <end position="96"/>
    </location>
</feature>
<dbReference type="EMBL" id="BAAAZP010000049">
    <property type="protein sequence ID" value="GAA3662021.1"/>
    <property type="molecule type" value="Genomic_DNA"/>
</dbReference>
<gene>
    <name evidence="2" type="ORF">GCM10022224_027130</name>
</gene>
<protein>
    <submittedName>
        <fullName evidence="2">Uncharacterized protein</fullName>
    </submittedName>
</protein>
<dbReference type="Proteomes" id="UP001500902">
    <property type="component" value="Unassembled WGS sequence"/>
</dbReference>
<evidence type="ECO:0000313" key="3">
    <source>
        <dbReference type="Proteomes" id="UP001500902"/>
    </source>
</evidence>
<comment type="caution">
    <text evidence="2">The sequence shown here is derived from an EMBL/GenBank/DDBJ whole genome shotgun (WGS) entry which is preliminary data.</text>
</comment>
<sequence length="186" mass="20054">MKVKGTVVCGPVGRAQWSVEGRAVAYVLNGVPKNERLLRGRGSVARTRGVCEGPSACGGRIARAGQKGRKRGDPRRGGERGSPDRSGSGGVEPVPFQKKAFITRPEPGKGLAKLPVQGRSSFGRYLRMLPDQLEFRRGAISHFRQVFSPPHNDHIKTVTQSKHHGLASGSLQRLALARRRSTTTAG</sequence>
<name>A0ABP7BIV5_9ACTN</name>